<dbReference type="AlphaFoldDB" id="A0AAE9Y5Y8"/>
<dbReference type="KEGG" id="ima:PO878_16670"/>
<gene>
    <name evidence="1" type="ORF">PO878_16670</name>
</gene>
<reference evidence="1" key="1">
    <citation type="submission" date="2023-01" db="EMBL/GenBank/DDBJ databases">
        <title>The diversity of Class Acidimicrobiia in South China Sea sediment environments and the proposal of Iamia marina sp. nov., a novel species of the genus Iamia.</title>
        <authorList>
            <person name="He Y."/>
            <person name="Tian X."/>
        </authorList>
    </citation>
    <scope>NUCLEOTIDE SEQUENCE</scope>
    <source>
        <strain evidence="1">DSM 19957</strain>
    </source>
</reference>
<dbReference type="PANTHER" id="PTHR42870">
    <property type="entry name" value="ACETYL-COA C-ACETYLTRANSFERASE"/>
    <property type="match status" value="1"/>
</dbReference>
<sequence length="351" mass="36842">MRDVAIVSFAQSGSLVGTDLSETQVILPVITEAVERAGIERSDIGFTCSGSADYLSGTPFAFVANLEAVGAWPPISESHVDMDGAWALYEAWVRLQHGDVDVALAFSSGISSRSDLGEVLCLQNDPYYLLPLWADHVSLAALQARALIDAGLATEADLAEVAARSRRAARDNPHAQVSGDVTAADMAAKPEVVAPLRAGDVPPVTDGAAAVILVAGDRARDLCENPAWIRGIEHRSDPHYLGVRDLTRSTSARLAAEAAGVGDAPIEVAELAATFSHEEIVLRQALGLGDDVEVNPSGGPLASNPMMVSGLIRIGEAFRQIDEGGRHRTLGHATSGPCLQQNLVCVLEGDS</sequence>
<evidence type="ECO:0000313" key="2">
    <source>
        <dbReference type="Proteomes" id="UP001216390"/>
    </source>
</evidence>
<name>A0AAE9Y5Y8_9ACTN</name>
<dbReference type="NCBIfam" id="NF005924">
    <property type="entry name" value="PRK07937.1"/>
    <property type="match status" value="1"/>
</dbReference>
<dbReference type="RefSeq" id="WP_272735661.1">
    <property type="nucleotide sequence ID" value="NZ_CP116942.1"/>
</dbReference>
<dbReference type="GO" id="GO:0016747">
    <property type="term" value="F:acyltransferase activity, transferring groups other than amino-acyl groups"/>
    <property type="evidence" value="ECO:0007669"/>
    <property type="project" value="InterPro"/>
</dbReference>
<dbReference type="EMBL" id="CP116942">
    <property type="protein sequence ID" value="WCO66136.1"/>
    <property type="molecule type" value="Genomic_DNA"/>
</dbReference>
<dbReference type="Proteomes" id="UP001216390">
    <property type="component" value="Chromosome"/>
</dbReference>
<keyword evidence="2" id="KW-1185">Reference proteome</keyword>
<evidence type="ECO:0000313" key="1">
    <source>
        <dbReference type="EMBL" id="WCO66136.1"/>
    </source>
</evidence>
<dbReference type="InterPro" id="IPR002155">
    <property type="entry name" value="Thiolase"/>
</dbReference>
<dbReference type="SUPFAM" id="SSF53901">
    <property type="entry name" value="Thiolase-like"/>
    <property type="match status" value="2"/>
</dbReference>
<organism evidence="1 2">
    <name type="scientific">Iamia majanohamensis</name>
    <dbReference type="NCBI Taxonomy" id="467976"/>
    <lineage>
        <taxon>Bacteria</taxon>
        <taxon>Bacillati</taxon>
        <taxon>Actinomycetota</taxon>
        <taxon>Acidimicrobiia</taxon>
        <taxon>Acidimicrobiales</taxon>
        <taxon>Iamiaceae</taxon>
        <taxon>Iamia</taxon>
    </lineage>
</organism>
<accession>A0AAE9Y5Y8</accession>
<proteinExistence type="predicted"/>
<dbReference type="PANTHER" id="PTHR42870:SF1">
    <property type="entry name" value="NON-SPECIFIC LIPID-TRANSFER PROTEIN-LIKE 2"/>
    <property type="match status" value="1"/>
</dbReference>
<protein>
    <submittedName>
        <fullName evidence="1">Thiolase domain-containing protein</fullName>
    </submittedName>
</protein>
<dbReference type="PIRSF" id="PIRSF000429">
    <property type="entry name" value="Ac-CoA_Ac_transf"/>
    <property type="match status" value="1"/>
</dbReference>
<dbReference type="InterPro" id="IPR016039">
    <property type="entry name" value="Thiolase-like"/>
</dbReference>
<dbReference type="Gene3D" id="3.40.47.10">
    <property type="match status" value="1"/>
</dbReference>